<dbReference type="InterPro" id="IPR009448">
    <property type="entry name" value="UDP-g_GGtrans"/>
</dbReference>
<dbReference type="PANTHER" id="PTHR11226">
    <property type="entry name" value="UDP-GLUCOSE GLYCOPROTEIN:GLUCOSYLTRANSFERASE"/>
    <property type="match status" value="1"/>
</dbReference>
<proteinExistence type="predicted"/>
<gene>
    <name evidence="3" type="ORF">TrVE_jg9262</name>
</gene>
<dbReference type="Proteomes" id="UP001165160">
    <property type="component" value="Unassembled WGS sequence"/>
</dbReference>
<feature type="domain" description="Glucosyltransferase 24 catalytic" evidence="2">
    <location>
        <begin position="616"/>
        <end position="887"/>
    </location>
</feature>
<evidence type="ECO:0000313" key="4">
    <source>
        <dbReference type="Proteomes" id="UP001165160"/>
    </source>
</evidence>
<comment type="caution">
    <text evidence="3">The sequence shown here is derived from an EMBL/GenBank/DDBJ whole genome shotgun (WGS) entry which is preliminary data.</text>
</comment>
<dbReference type="AlphaFoldDB" id="A0A9W7BS56"/>
<dbReference type="GO" id="GO:0018279">
    <property type="term" value="P:protein N-linked glycosylation via asparagine"/>
    <property type="evidence" value="ECO:0007669"/>
    <property type="project" value="TreeGrafter"/>
</dbReference>
<evidence type="ECO:0000259" key="2">
    <source>
        <dbReference type="Pfam" id="PF18404"/>
    </source>
</evidence>
<dbReference type="Pfam" id="PF18404">
    <property type="entry name" value="Glyco_transf_24"/>
    <property type="match status" value="1"/>
</dbReference>
<evidence type="ECO:0000256" key="1">
    <source>
        <dbReference type="ARBA" id="ARBA00001913"/>
    </source>
</evidence>
<keyword evidence="4" id="KW-1185">Reference proteome</keyword>
<dbReference type="GO" id="GO:0051082">
    <property type="term" value="F:unfolded protein binding"/>
    <property type="evidence" value="ECO:0007669"/>
    <property type="project" value="TreeGrafter"/>
</dbReference>
<dbReference type="Gene3D" id="3.90.550.10">
    <property type="entry name" value="Spore Coat Polysaccharide Biosynthesis Protein SpsA, Chain A"/>
    <property type="match status" value="1"/>
</dbReference>
<accession>A0A9W7BS56</accession>
<dbReference type="GO" id="GO:0036503">
    <property type="term" value="P:ERAD pathway"/>
    <property type="evidence" value="ECO:0007669"/>
    <property type="project" value="TreeGrafter"/>
</dbReference>
<dbReference type="InterPro" id="IPR029044">
    <property type="entry name" value="Nucleotide-diphossugar_trans"/>
</dbReference>
<evidence type="ECO:0000313" key="3">
    <source>
        <dbReference type="EMBL" id="GMH91360.1"/>
    </source>
</evidence>
<dbReference type="EMBL" id="BRXX01000115">
    <property type="protein sequence ID" value="GMH91360.1"/>
    <property type="molecule type" value="Genomic_DNA"/>
</dbReference>
<dbReference type="InterPro" id="IPR040497">
    <property type="entry name" value="Glyco_transf_24"/>
</dbReference>
<dbReference type="GO" id="GO:0003980">
    <property type="term" value="F:UDP-glucose:glycoprotein glucosyltransferase activity"/>
    <property type="evidence" value="ECO:0007669"/>
    <property type="project" value="InterPro"/>
</dbReference>
<dbReference type="PANTHER" id="PTHR11226:SF0">
    <property type="entry name" value="UDP-GLUCOSE:GLYCOPROTEIN GLUCOSYLTRANSFERASE"/>
    <property type="match status" value="1"/>
</dbReference>
<dbReference type="SUPFAM" id="SSF53448">
    <property type="entry name" value="Nucleotide-diphospho-sugar transferases"/>
    <property type="match status" value="1"/>
</dbReference>
<name>A0A9W7BS56_9STRA</name>
<organism evidence="3 4">
    <name type="scientific">Triparma verrucosa</name>
    <dbReference type="NCBI Taxonomy" id="1606542"/>
    <lineage>
        <taxon>Eukaryota</taxon>
        <taxon>Sar</taxon>
        <taxon>Stramenopiles</taxon>
        <taxon>Ochrophyta</taxon>
        <taxon>Bolidophyceae</taxon>
        <taxon>Parmales</taxon>
        <taxon>Triparmaceae</taxon>
        <taxon>Triparma</taxon>
    </lineage>
</organism>
<comment type="cofactor">
    <cofactor evidence="1">
        <name>Ca(2+)</name>
        <dbReference type="ChEBI" id="CHEBI:29108"/>
    </cofactor>
</comment>
<dbReference type="GO" id="GO:0005783">
    <property type="term" value="C:endoplasmic reticulum"/>
    <property type="evidence" value="ECO:0007669"/>
    <property type="project" value="TreeGrafter"/>
</dbReference>
<sequence>MYEEYKSLHKLIKDTELNNLNSHYYTSDCSVYVNGLPVKHICGGNDLGGESMVVGQSKSDGIGLPPIPNPVRYDVARGLQNYTFWLNDVEKDTVYKSLNKHTIQAYMEGYGNVFPGVRRNLINVIVGRRFEGVYEILGQYPVRVGVYLGEGDEGELCFLEEMREGGFKGREVNKVAIFGGEEERREYAKRVGIDYKGCEGEEKLKGYLEVLKSRNIEEGYAYVNGRRVKSEMKEIVNALNEEVMWIREKIMENKITDSKPRSVLGWVTKKGVKGYLPPPSPGSMKFSISLTPPCTFNTTSVLGWENDIVEGKSNYIEFYGSKLTFSECVTSENVNDIITVYGNNITHYNTFLNGSSPLLKTWLTYISSSSPSTLHNLLSPRYSPIKSHPSQLTSYPTIPPTLHNLTCYIDPISISSQRAIQACELVGRYVSTTVFYVPKLGRGRYNEGNCPVKRYYSLDGTLNNMNHLLSLSIDVPSSVSVRRYKGAEDFDSLRCEGVCEVGWIFDGVILGGQGYYGNGTKGGGEEIQVWNEEGKVADTRVMDNLGYWQVKVQKKGRYWVRGKGVEEEVVVNGLEGEYVFLTFKEEDEKEAVEEDNKDVQVVVDDDTSEKEELETINVFSVATGHLYERFLKIMMLSVTQSTKNPVHFYLLDTYLSPGFREEATILSESLNCKVTFVSYKWPPWLRSQSTIQRRIWGYKILFLDVLFPQNLKKIIFVDADQVMREDIRELWEFDLQGEVYGYVPFCDSNADTLGFQFWREGYWKDLLGDKPYHISALYVVDLEKFRDRGVGDILRATYESLSRDPNSLSNLDQDLPNFVSNQVPIFSLPQSWLWCESWCSLETKVESKTIDLCNNPLKKEPKIDMARRIIKGELFEKSWEEMDEEVKARIGDGLVGRESHDEL</sequence>
<protein>
    <recommendedName>
        <fullName evidence="2">Glucosyltransferase 24 catalytic domain-containing protein</fullName>
    </recommendedName>
</protein>
<reference evidence="4" key="1">
    <citation type="journal article" date="2023" name="Commun. Biol.">
        <title>Genome analysis of Parmales, the sister group of diatoms, reveals the evolutionary specialization of diatoms from phago-mixotrophs to photoautotrophs.</title>
        <authorList>
            <person name="Ban H."/>
            <person name="Sato S."/>
            <person name="Yoshikawa S."/>
            <person name="Yamada K."/>
            <person name="Nakamura Y."/>
            <person name="Ichinomiya M."/>
            <person name="Sato N."/>
            <person name="Blanc-Mathieu R."/>
            <person name="Endo H."/>
            <person name="Kuwata A."/>
            <person name="Ogata H."/>
        </authorList>
    </citation>
    <scope>NUCLEOTIDE SEQUENCE [LARGE SCALE GENOMIC DNA]</scope>
    <source>
        <strain evidence="4">NIES 3699</strain>
    </source>
</reference>